<evidence type="ECO:0000256" key="3">
    <source>
        <dbReference type="ARBA" id="ARBA00022692"/>
    </source>
</evidence>
<dbReference type="GO" id="GO:0016020">
    <property type="term" value="C:membrane"/>
    <property type="evidence" value="ECO:0007669"/>
    <property type="project" value="UniProtKB-SubCell"/>
</dbReference>
<dbReference type="Proteomes" id="UP000188836">
    <property type="component" value="Unassembled WGS sequence"/>
</dbReference>
<keyword evidence="4 6" id="KW-1133">Transmembrane helix</keyword>
<dbReference type="InterPro" id="IPR000620">
    <property type="entry name" value="EamA_dom"/>
</dbReference>
<proteinExistence type="inferred from homology"/>
<feature type="transmembrane region" description="Helical" evidence="6">
    <location>
        <begin position="84"/>
        <end position="105"/>
    </location>
</feature>
<evidence type="ECO:0000313" key="9">
    <source>
        <dbReference type="Proteomes" id="UP000188836"/>
    </source>
</evidence>
<dbReference type="InterPro" id="IPR037185">
    <property type="entry name" value="EmrE-like"/>
</dbReference>
<evidence type="ECO:0000256" key="4">
    <source>
        <dbReference type="ARBA" id="ARBA00022989"/>
    </source>
</evidence>
<feature type="transmembrane region" description="Helical" evidence="6">
    <location>
        <begin position="169"/>
        <end position="190"/>
    </location>
</feature>
<feature type="transmembrane region" description="Helical" evidence="6">
    <location>
        <begin position="137"/>
        <end position="157"/>
    </location>
</feature>
<comment type="caution">
    <text evidence="8">The sequence shown here is derived from an EMBL/GenBank/DDBJ whole genome shotgun (WGS) entry which is preliminary data.</text>
</comment>
<feature type="transmembrane region" description="Helical" evidence="6">
    <location>
        <begin position="233"/>
        <end position="252"/>
    </location>
</feature>
<organism evidence="8 9">
    <name type="scientific">Nocardia donostiensis</name>
    <dbReference type="NCBI Taxonomy" id="1538463"/>
    <lineage>
        <taxon>Bacteria</taxon>
        <taxon>Bacillati</taxon>
        <taxon>Actinomycetota</taxon>
        <taxon>Actinomycetes</taxon>
        <taxon>Mycobacteriales</taxon>
        <taxon>Nocardiaceae</taxon>
        <taxon>Nocardia</taxon>
    </lineage>
</organism>
<protein>
    <submittedName>
        <fullName evidence="8">EamA family transporter</fullName>
    </submittedName>
</protein>
<evidence type="ECO:0000256" key="2">
    <source>
        <dbReference type="ARBA" id="ARBA00007362"/>
    </source>
</evidence>
<keyword evidence="5 6" id="KW-0472">Membrane</keyword>
<evidence type="ECO:0000256" key="6">
    <source>
        <dbReference type="SAM" id="Phobius"/>
    </source>
</evidence>
<sequence>MIAATALAPAVWGTTYVVTTEMLPVGHPMFAALMRALPAGLLALAITRTLPRGSWWWKASILGVLNIGMFFPLLFFAAERLPGGVAATLGAAQPIVVAALAAMVLSERPTVWRLSWAVAGVAGVGLVVIGPGAGFDVAGVLAGLAGAVAMALGVTLTKRWGRPSGVGPMAVAGWQLIAGGLFLLPLALLVEGVPAGIDARAVLGYAWLGVVGGVIAYTLWFRGIGALPVTSTALLGLLSPLVAAVLGVVLLGEFFNPIQMAGFVLALAALLAGQITPGRISSKGHSA</sequence>
<accession>A0A1W0AW31</accession>
<gene>
    <name evidence="8" type="ORF">B0T46_22840</name>
</gene>
<dbReference type="Pfam" id="PF00892">
    <property type="entry name" value="EamA"/>
    <property type="match status" value="2"/>
</dbReference>
<evidence type="ECO:0000313" key="8">
    <source>
        <dbReference type="EMBL" id="ONM46508.1"/>
    </source>
</evidence>
<dbReference type="PANTHER" id="PTHR32322:SF2">
    <property type="entry name" value="EAMA DOMAIN-CONTAINING PROTEIN"/>
    <property type="match status" value="1"/>
</dbReference>
<dbReference type="PANTHER" id="PTHR32322">
    <property type="entry name" value="INNER MEMBRANE TRANSPORTER"/>
    <property type="match status" value="1"/>
</dbReference>
<evidence type="ECO:0000256" key="1">
    <source>
        <dbReference type="ARBA" id="ARBA00004141"/>
    </source>
</evidence>
<name>A0A1W0AW31_9NOCA</name>
<reference evidence="8 9" key="1">
    <citation type="journal article" date="2016" name="Antonie Van Leeuwenhoek">
        <title>Nocardia donostiensis sp. nov., isolated from human respiratory specimens.</title>
        <authorList>
            <person name="Ercibengoa M."/>
            <person name="Bell M."/>
            <person name="Marimon J.M."/>
            <person name="Humrighouse B."/>
            <person name="Klenk H.P."/>
            <person name="Potter G."/>
            <person name="Perez-Trallero E."/>
        </authorList>
    </citation>
    <scope>NUCLEOTIDE SEQUENCE [LARGE SCALE GENOMIC DNA]</scope>
    <source>
        <strain evidence="8 9">X1655</strain>
    </source>
</reference>
<feature type="domain" description="EamA" evidence="7">
    <location>
        <begin position="5"/>
        <end position="128"/>
    </location>
</feature>
<evidence type="ECO:0000259" key="7">
    <source>
        <dbReference type="Pfam" id="PF00892"/>
    </source>
</evidence>
<keyword evidence="9" id="KW-1185">Reference proteome</keyword>
<keyword evidence="3 6" id="KW-0812">Transmembrane</keyword>
<feature type="transmembrane region" description="Helical" evidence="6">
    <location>
        <begin position="59"/>
        <end position="78"/>
    </location>
</feature>
<feature type="transmembrane region" description="Helical" evidence="6">
    <location>
        <begin position="258"/>
        <end position="276"/>
    </location>
</feature>
<dbReference type="STRING" id="1538463.B0T36_14695"/>
<dbReference type="SUPFAM" id="SSF103481">
    <property type="entry name" value="Multidrug resistance efflux transporter EmrE"/>
    <property type="match status" value="2"/>
</dbReference>
<feature type="domain" description="EamA" evidence="7">
    <location>
        <begin position="138"/>
        <end position="271"/>
    </location>
</feature>
<comment type="similarity">
    <text evidence="2">Belongs to the EamA transporter family.</text>
</comment>
<dbReference type="InterPro" id="IPR050638">
    <property type="entry name" value="AA-Vitamin_Transporters"/>
</dbReference>
<dbReference type="EMBL" id="MUMY01000024">
    <property type="protein sequence ID" value="ONM46508.1"/>
    <property type="molecule type" value="Genomic_DNA"/>
</dbReference>
<comment type="subcellular location">
    <subcellularLocation>
        <location evidence="1">Membrane</location>
        <topology evidence="1">Multi-pass membrane protein</topology>
    </subcellularLocation>
</comment>
<feature type="transmembrane region" description="Helical" evidence="6">
    <location>
        <begin position="112"/>
        <end position="131"/>
    </location>
</feature>
<evidence type="ECO:0000256" key="5">
    <source>
        <dbReference type="ARBA" id="ARBA00023136"/>
    </source>
</evidence>
<dbReference type="AlphaFoldDB" id="A0A1W0AW31"/>
<feature type="transmembrane region" description="Helical" evidence="6">
    <location>
        <begin position="202"/>
        <end position="221"/>
    </location>
</feature>